<gene>
    <name evidence="3" type="ORF">R5A26_18545</name>
</gene>
<name>A0ABU4FBL0_9ACTN</name>
<dbReference type="Pfam" id="PF03466">
    <property type="entry name" value="LysR_substrate"/>
    <property type="match status" value="1"/>
</dbReference>
<feature type="region of interest" description="Disordered" evidence="1">
    <location>
        <begin position="127"/>
        <end position="156"/>
    </location>
</feature>
<dbReference type="SUPFAM" id="SSF53850">
    <property type="entry name" value="Periplasmic binding protein-like II"/>
    <property type="match status" value="1"/>
</dbReference>
<reference evidence="3 4" key="1">
    <citation type="submission" date="2023-10" db="EMBL/GenBank/DDBJ databases">
        <title>Characterization of rhizosphere-enriched actinobacteria from wheat plants lab-grown on chernevaya soil.</title>
        <authorList>
            <person name="Tikhonova E.N."/>
            <person name="Konopkin A."/>
            <person name="Kravchenko I.K."/>
        </authorList>
    </citation>
    <scope>NUCLEOTIDE SEQUENCE [LARGE SCALE GENOMIC DNA]</scope>
    <source>
        <strain evidence="3 4">RR29</strain>
    </source>
</reference>
<dbReference type="InterPro" id="IPR005119">
    <property type="entry name" value="LysR_subst-bd"/>
</dbReference>
<dbReference type="EMBL" id="JAWMAJ010000055">
    <property type="protein sequence ID" value="MDV7217951.1"/>
    <property type="molecule type" value="Genomic_DNA"/>
</dbReference>
<keyword evidence="4" id="KW-1185">Reference proteome</keyword>
<dbReference type="Proteomes" id="UP001187346">
    <property type="component" value="Unassembled WGS sequence"/>
</dbReference>
<organism evidence="3 4">
    <name type="scientific">Streptomyces prunicolor</name>
    <dbReference type="NCBI Taxonomy" id="67348"/>
    <lineage>
        <taxon>Bacteria</taxon>
        <taxon>Bacillati</taxon>
        <taxon>Actinomycetota</taxon>
        <taxon>Actinomycetes</taxon>
        <taxon>Kitasatosporales</taxon>
        <taxon>Streptomycetaceae</taxon>
        <taxon>Streptomyces</taxon>
    </lineage>
</organism>
<evidence type="ECO:0000313" key="3">
    <source>
        <dbReference type="EMBL" id="MDV7217951.1"/>
    </source>
</evidence>
<sequence length="156" mass="15785">MIARPAGRFTEPRPSGTAVTTAFGAPGSQGGCPAARGHRVPGLDVMKQAAISGSAITVLPGPAIGDELKDGRPAVVDIDGMPPARAAAIVVRPGDEQRAVIREFIELLVRLGRAAPDDATPEIHWSHSSKVAGSTTPPAVPVTAEPCPLSATSSAG</sequence>
<dbReference type="Gene3D" id="3.40.190.10">
    <property type="entry name" value="Periplasmic binding protein-like II"/>
    <property type="match status" value="2"/>
</dbReference>
<evidence type="ECO:0000313" key="4">
    <source>
        <dbReference type="Proteomes" id="UP001187346"/>
    </source>
</evidence>
<evidence type="ECO:0000259" key="2">
    <source>
        <dbReference type="Pfam" id="PF03466"/>
    </source>
</evidence>
<accession>A0ABU4FBL0</accession>
<comment type="caution">
    <text evidence="3">The sequence shown here is derived from an EMBL/GenBank/DDBJ whole genome shotgun (WGS) entry which is preliminary data.</text>
</comment>
<protein>
    <submittedName>
        <fullName evidence="3">LysR substrate-binding domain-containing protein</fullName>
    </submittedName>
</protein>
<evidence type="ECO:0000256" key="1">
    <source>
        <dbReference type="SAM" id="MobiDB-lite"/>
    </source>
</evidence>
<proteinExistence type="predicted"/>
<feature type="compositionally biased region" description="Low complexity" evidence="1">
    <location>
        <begin position="131"/>
        <end position="144"/>
    </location>
</feature>
<dbReference type="RefSeq" id="WP_317772097.1">
    <property type="nucleotide sequence ID" value="NZ_JAWMAJ010000055.1"/>
</dbReference>
<feature type="domain" description="LysR substrate-binding" evidence="2">
    <location>
        <begin position="23"/>
        <end position="110"/>
    </location>
</feature>